<dbReference type="AlphaFoldDB" id="D2A0F1"/>
<dbReference type="InParanoid" id="D2A0F1"/>
<dbReference type="Proteomes" id="UP000007266">
    <property type="component" value="Linkage group 4"/>
</dbReference>
<keyword evidence="3" id="KW-1185">Reference proteome</keyword>
<proteinExistence type="predicted"/>
<accession>D2A0F1</accession>
<feature type="compositionally biased region" description="Low complexity" evidence="1">
    <location>
        <begin position="104"/>
        <end position="114"/>
    </location>
</feature>
<gene>
    <name evidence="2" type="primary">AUGUSTUS-3.0.2_07277</name>
    <name evidence="2" type="ORF">TcasGA2_TC007277</name>
</gene>
<feature type="compositionally biased region" description="Pro residues" evidence="1">
    <location>
        <begin position="91"/>
        <end position="103"/>
    </location>
</feature>
<organism evidence="2 3">
    <name type="scientific">Tribolium castaneum</name>
    <name type="common">Red flour beetle</name>
    <dbReference type="NCBI Taxonomy" id="7070"/>
    <lineage>
        <taxon>Eukaryota</taxon>
        <taxon>Metazoa</taxon>
        <taxon>Ecdysozoa</taxon>
        <taxon>Arthropoda</taxon>
        <taxon>Hexapoda</taxon>
        <taxon>Insecta</taxon>
        <taxon>Pterygota</taxon>
        <taxon>Neoptera</taxon>
        <taxon>Endopterygota</taxon>
        <taxon>Coleoptera</taxon>
        <taxon>Polyphaga</taxon>
        <taxon>Cucujiformia</taxon>
        <taxon>Tenebrionidae</taxon>
        <taxon>Tenebrionidae incertae sedis</taxon>
        <taxon>Tribolium</taxon>
    </lineage>
</organism>
<dbReference type="EMBL" id="KQ971338">
    <property type="protein sequence ID" value="EFA01701.2"/>
    <property type="molecule type" value="Genomic_DNA"/>
</dbReference>
<sequence length="114" mass="12408">MSVLKNITISVEGLPETEVWVALMKTAVAFNSLNPFYDGLYYKDKIAIKDIHRNQLSLQLSGGRNVLLKFGSPGTMEEFCKNINYMAPCPSPVSSPSPSPPKSTPFLSPPSSSS</sequence>
<evidence type="ECO:0000313" key="3">
    <source>
        <dbReference type="Proteomes" id="UP000007266"/>
    </source>
</evidence>
<evidence type="ECO:0000313" key="2">
    <source>
        <dbReference type="EMBL" id="EFA01701.2"/>
    </source>
</evidence>
<name>D2A0F1_TRICA</name>
<dbReference type="HOGENOM" id="CLU_2336319_0_0_1"/>
<reference evidence="2 3" key="1">
    <citation type="journal article" date="2008" name="Nature">
        <title>The genome of the model beetle and pest Tribolium castaneum.</title>
        <authorList>
            <consortium name="Tribolium Genome Sequencing Consortium"/>
            <person name="Richards S."/>
            <person name="Gibbs R.A."/>
            <person name="Weinstock G.M."/>
            <person name="Brown S.J."/>
            <person name="Denell R."/>
            <person name="Beeman R.W."/>
            <person name="Gibbs R."/>
            <person name="Beeman R.W."/>
            <person name="Brown S.J."/>
            <person name="Bucher G."/>
            <person name="Friedrich M."/>
            <person name="Grimmelikhuijzen C.J."/>
            <person name="Klingler M."/>
            <person name="Lorenzen M."/>
            <person name="Richards S."/>
            <person name="Roth S."/>
            <person name="Schroder R."/>
            <person name="Tautz D."/>
            <person name="Zdobnov E.M."/>
            <person name="Muzny D."/>
            <person name="Gibbs R.A."/>
            <person name="Weinstock G.M."/>
            <person name="Attaway T."/>
            <person name="Bell S."/>
            <person name="Buhay C.J."/>
            <person name="Chandrabose M.N."/>
            <person name="Chavez D."/>
            <person name="Clerk-Blankenburg K.P."/>
            <person name="Cree A."/>
            <person name="Dao M."/>
            <person name="Davis C."/>
            <person name="Chacko J."/>
            <person name="Dinh H."/>
            <person name="Dugan-Rocha S."/>
            <person name="Fowler G."/>
            <person name="Garner T.T."/>
            <person name="Garnes J."/>
            <person name="Gnirke A."/>
            <person name="Hawes A."/>
            <person name="Hernandez J."/>
            <person name="Hines S."/>
            <person name="Holder M."/>
            <person name="Hume J."/>
            <person name="Jhangiani S.N."/>
            <person name="Joshi V."/>
            <person name="Khan Z.M."/>
            <person name="Jackson L."/>
            <person name="Kovar C."/>
            <person name="Kowis A."/>
            <person name="Lee S."/>
            <person name="Lewis L.R."/>
            <person name="Margolis J."/>
            <person name="Morgan M."/>
            <person name="Nazareth L.V."/>
            <person name="Nguyen N."/>
            <person name="Okwuonu G."/>
            <person name="Parker D."/>
            <person name="Richards S."/>
            <person name="Ruiz S.J."/>
            <person name="Santibanez J."/>
            <person name="Savard J."/>
            <person name="Scherer S.E."/>
            <person name="Schneider B."/>
            <person name="Sodergren E."/>
            <person name="Tautz D."/>
            <person name="Vattahil S."/>
            <person name="Villasana D."/>
            <person name="White C.S."/>
            <person name="Wright R."/>
            <person name="Park Y."/>
            <person name="Beeman R.W."/>
            <person name="Lord J."/>
            <person name="Oppert B."/>
            <person name="Lorenzen M."/>
            <person name="Brown S."/>
            <person name="Wang L."/>
            <person name="Savard J."/>
            <person name="Tautz D."/>
            <person name="Richards S."/>
            <person name="Weinstock G."/>
            <person name="Gibbs R.A."/>
            <person name="Liu Y."/>
            <person name="Worley K."/>
            <person name="Weinstock G."/>
            <person name="Elsik C.G."/>
            <person name="Reese J.T."/>
            <person name="Elhaik E."/>
            <person name="Landan G."/>
            <person name="Graur D."/>
            <person name="Arensburger P."/>
            <person name="Atkinson P."/>
            <person name="Beeman R.W."/>
            <person name="Beidler J."/>
            <person name="Brown S.J."/>
            <person name="Demuth J.P."/>
            <person name="Drury D.W."/>
            <person name="Du Y.Z."/>
            <person name="Fujiwara H."/>
            <person name="Lorenzen M."/>
            <person name="Maselli V."/>
            <person name="Osanai M."/>
            <person name="Park Y."/>
            <person name="Robertson H.M."/>
            <person name="Tu Z."/>
            <person name="Wang J.J."/>
            <person name="Wang S."/>
            <person name="Richards S."/>
            <person name="Song H."/>
            <person name="Zhang L."/>
            <person name="Sodergren E."/>
            <person name="Werner D."/>
            <person name="Stanke M."/>
            <person name="Morgenstern B."/>
            <person name="Solovyev V."/>
            <person name="Kosarev P."/>
            <person name="Brown G."/>
            <person name="Chen H.C."/>
            <person name="Ermolaeva O."/>
            <person name="Hlavina W."/>
            <person name="Kapustin Y."/>
            <person name="Kiryutin B."/>
            <person name="Kitts P."/>
            <person name="Maglott D."/>
            <person name="Pruitt K."/>
            <person name="Sapojnikov V."/>
            <person name="Souvorov A."/>
            <person name="Mackey A.J."/>
            <person name="Waterhouse R.M."/>
            <person name="Wyder S."/>
            <person name="Zdobnov E.M."/>
            <person name="Zdobnov E.M."/>
            <person name="Wyder S."/>
            <person name="Kriventseva E.V."/>
            <person name="Kadowaki T."/>
            <person name="Bork P."/>
            <person name="Aranda M."/>
            <person name="Bao R."/>
            <person name="Beermann A."/>
            <person name="Berns N."/>
            <person name="Bolognesi R."/>
            <person name="Bonneton F."/>
            <person name="Bopp D."/>
            <person name="Brown S.J."/>
            <person name="Bucher G."/>
            <person name="Butts T."/>
            <person name="Chaumot A."/>
            <person name="Denell R.E."/>
            <person name="Ferrier D.E."/>
            <person name="Friedrich M."/>
            <person name="Gordon C.M."/>
            <person name="Jindra M."/>
            <person name="Klingler M."/>
            <person name="Lan Q."/>
            <person name="Lattorff H.M."/>
            <person name="Laudet V."/>
            <person name="von Levetsow C."/>
            <person name="Liu Z."/>
            <person name="Lutz R."/>
            <person name="Lynch J.A."/>
            <person name="da Fonseca R.N."/>
            <person name="Posnien N."/>
            <person name="Reuter R."/>
            <person name="Roth S."/>
            <person name="Savard J."/>
            <person name="Schinko J.B."/>
            <person name="Schmitt C."/>
            <person name="Schoppmeier M."/>
            <person name="Schroder R."/>
            <person name="Shippy T.D."/>
            <person name="Simonnet F."/>
            <person name="Marques-Souza H."/>
            <person name="Tautz D."/>
            <person name="Tomoyasu Y."/>
            <person name="Trauner J."/>
            <person name="Van der Zee M."/>
            <person name="Vervoort M."/>
            <person name="Wittkopp N."/>
            <person name="Wimmer E.A."/>
            <person name="Yang X."/>
            <person name="Jones A.K."/>
            <person name="Sattelle D.B."/>
            <person name="Ebert P.R."/>
            <person name="Nelson D."/>
            <person name="Scott J.G."/>
            <person name="Beeman R.W."/>
            <person name="Muthukrishnan S."/>
            <person name="Kramer K.J."/>
            <person name="Arakane Y."/>
            <person name="Beeman R.W."/>
            <person name="Zhu Q."/>
            <person name="Hogenkamp D."/>
            <person name="Dixit R."/>
            <person name="Oppert B."/>
            <person name="Jiang H."/>
            <person name="Zou Z."/>
            <person name="Marshall J."/>
            <person name="Elpidina E."/>
            <person name="Vinokurov K."/>
            <person name="Oppert C."/>
            <person name="Zou Z."/>
            <person name="Evans J."/>
            <person name="Lu Z."/>
            <person name="Zhao P."/>
            <person name="Sumathipala N."/>
            <person name="Altincicek B."/>
            <person name="Vilcinskas A."/>
            <person name="Williams M."/>
            <person name="Hultmark D."/>
            <person name="Hetru C."/>
            <person name="Jiang H."/>
            <person name="Grimmelikhuijzen C.J."/>
            <person name="Hauser F."/>
            <person name="Cazzamali G."/>
            <person name="Williamson M."/>
            <person name="Park Y."/>
            <person name="Li B."/>
            <person name="Tanaka Y."/>
            <person name="Predel R."/>
            <person name="Neupert S."/>
            <person name="Schachtner J."/>
            <person name="Verleyen P."/>
            <person name="Raible F."/>
            <person name="Bork P."/>
            <person name="Friedrich M."/>
            <person name="Walden K.K."/>
            <person name="Robertson H.M."/>
            <person name="Angeli S."/>
            <person name="Foret S."/>
            <person name="Bucher G."/>
            <person name="Schuetz S."/>
            <person name="Maleszka R."/>
            <person name="Wimmer E.A."/>
            <person name="Beeman R.W."/>
            <person name="Lorenzen M."/>
            <person name="Tomoyasu Y."/>
            <person name="Miller S.C."/>
            <person name="Grossmann D."/>
            <person name="Bucher G."/>
        </authorList>
    </citation>
    <scope>NUCLEOTIDE SEQUENCE [LARGE SCALE GENOMIC DNA]</scope>
    <source>
        <strain evidence="2 3">Georgia GA2</strain>
    </source>
</reference>
<reference evidence="2 3" key="2">
    <citation type="journal article" date="2010" name="Nucleic Acids Res.">
        <title>BeetleBase in 2010: revisions to provide comprehensive genomic information for Tribolium castaneum.</title>
        <authorList>
            <person name="Kim H.S."/>
            <person name="Murphy T."/>
            <person name="Xia J."/>
            <person name="Caragea D."/>
            <person name="Park Y."/>
            <person name="Beeman R.W."/>
            <person name="Lorenzen M.D."/>
            <person name="Butcher S."/>
            <person name="Manak J.R."/>
            <person name="Brown S.J."/>
        </authorList>
    </citation>
    <scope>GENOME REANNOTATION</scope>
    <source>
        <strain evidence="2 3">Georgia GA2</strain>
    </source>
</reference>
<evidence type="ECO:0000256" key="1">
    <source>
        <dbReference type="SAM" id="MobiDB-lite"/>
    </source>
</evidence>
<protein>
    <submittedName>
        <fullName evidence="2">Uncharacterized protein</fullName>
    </submittedName>
</protein>
<feature type="region of interest" description="Disordered" evidence="1">
    <location>
        <begin position="91"/>
        <end position="114"/>
    </location>
</feature>